<dbReference type="Gene3D" id="1.10.150.130">
    <property type="match status" value="1"/>
</dbReference>
<reference evidence="5 6" key="1">
    <citation type="submission" date="2024-02" db="EMBL/GenBank/DDBJ databases">
        <title>Bacterial strain from lacustrine sediment.</title>
        <authorList>
            <person name="Petit C."/>
            <person name="Fadhlaoui K."/>
        </authorList>
    </citation>
    <scope>NUCLEOTIDE SEQUENCE [LARGE SCALE GENOMIC DNA]</scope>
    <source>
        <strain evidence="5 6">IPX-CK</strain>
    </source>
</reference>
<keyword evidence="2" id="KW-0238">DNA-binding</keyword>
<protein>
    <submittedName>
        <fullName evidence="5">Site-specific integrase</fullName>
    </submittedName>
</protein>
<comment type="similarity">
    <text evidence="1">Belongs to the 'phage' integrase family.</text>
</comment>
<evidence type="ECO:0000256" key="2">
    <source>
        <dbReference type="ARBA" id="ARBA00023125"/>
    </source>
</evidence>
<dbReference type="Pfam" id="PF00589">
    <property type="entry name" value="Phage_integrase"/>
    <property type="match status" value="1"/>
</dbReference>
<proteinExistence type="inferred from homology"/>
<dbReference type="EMBL" id="CP146256">
    <property type="protein sequence ID" value="XAH74046.1"/>
    <property type="molecule type" value="Genomic_DNA"/>
</dbReference>
<dbReference type="PROSITE" id="PS51898">
    <property type="entry name" value="TYR_RECOMBINASE"/>
    <property type="match status" value="1"/>
</dbReference>
<dbReference type="InterPro" id="IPR010998">
    <property type="entry name" value="Integrase_recombinase_N"/>
</dbReference>
<dbReference type="InterPro" id="IPR050090">
    <property type="entry name" value="Tyrosine_recombinase_XerCD"/>
</dbReference>
<organism evidence="5 6">
    <name type="scientific">Kineothrix sedimenti</name>
    <dbReference type="NCBI Taxonomy" id="3123317"/>
    <lineage>
        <taxon>Bacteria</taxon>
        <taxon>Bacillati</taxon>
        <taxon>Bacillota</taxon>
        <taxon>Clostridia</taxon>
        <taxon>Lachnospirales</taxon>
        <taxon>Lachnospiraceae</taxon>
        <taxon>Kineothrix</taxon>
    </lineage>
</organism>
<dbReference type="SUPFAM" id="SSF56349">
    <property type="entry name" value="DNA breaking-rejoining enzymes"/>
    <property type="match status" value="1"/>
</dbReference>
<dbReference type="PANTHER" id="PTHR30349:SF64">
    <property type="entry name" value="PROPHAGE INTEGRASE INTD-RELATED"/>
    <property type="match status" value="1"/>
</dbReference>
<keyword evidence="6" id="KW-1185">Reference proteome</keyword>
<evidence type="ECO:0000313" key="6">
    <source>
        <dbReference type="Proteomes" id="UP001451571"/>
    </source>
</evidence>
<dbReference type="CDD" id="cd01189">
    <property type="entry name" value="INT_ICEBs1_C_like"/>
    <property type="match status" value="1"/>
</dbReference>
<dbReference type="Gene3D" id="1.10.443.10">
    <property type="entry name" value="Intergrase catalytic core"/>
    <property type="match status" value="1"/>
</dbReference>
<evidence type="ECO:0000259" key="4">
    <source>
        <dbReference type="PROSITE" id="PS51898"/>
    </source>
</evidence>
<dbReference type="PANTHER" id="PTHR30349">
    <property type="entry name" value="PHAGE INTEGRASE-RELATED"/>
    <property type="match status" value="1"/>
</dbReference>
<dbReference type="InterPro" id="IPR013762">
    <property type="entry name" value="Integrase-like_cat_sf"/>
</dbReference>
<gene>
    <name evidence="5" type="ORF">V6984_21510</name>
</gene>
<evidence type="ECO:0000256" key="1">
    <source>
        <dbReference type="ARBA" id="ARBA00008857"/>
    </source>
</evidence>
<sequence>MARKGENIYKRKDGRWEGRIRRSDGTFKYFYAKTYKAVRMKMKDFLVLKIPCKVQSVSRPENASELFEQWIKGEICFQVKPSTYESYFFCVQNYVIPFFQKTENRYITEESVCNFIKYIWSADISDSSKKKNLIIFKRALKEVLAMKPEQLSLLAYIKIPKIEDKEIKIFSIKEQQELETTILHSQDKRALGILLCFYTGIRLGELCALKWSDIDIEAGTISILRTVSRIRCFDPEKPKTALTVRTPKSKKSMRVLPMPDFLLKMTDEFDVNHMDKGCYIISGQYEPMEPRSFQSLYKKQLADAGLPERKFHAIRHTFATRALELGVDIKTLSELLGHSSVSITLNIYTHSLMEHKKVAINKLNSIHVLSEHNISYAVNDAVKDKQ</sequence>
<name>A0ABZ3EV27_9FIRM</name>
<dbReference type="RefSeq" id="WP_342757641.1">
    <property type="nucleotide sequence ID" value="NZ_CP146256.1"/>
</dbReference>
<feature type="domain" description="Tyr recombinase" evidence="4">
    <location>
        <begin position="165"/>
        <end position="361"/>
    </location>
</feature>
<evidence type="ECO:0000313" key="5">
    <source>
        <dbReference type="EMBL" id="XAH74046.1"/>
    </source>
</evidence>
<dbReference type="InterPro" id="IPR011010">
    <property type="entry name" value="DNA_brk_join_enz"/>
</dbReference>
<accession>A0ABZ3EV27</accession>
<dbReference type="InterPro" id="IPR002104">
    <property type="entry name" value="Integrase_catalytic"/>
</dbReference>
<dbReference type="Proteomes" id="UP001451571">
    <property type="component" value="Chromosome"/>
</dbReference>
<keyword evidence="3" id="KW-0233">DNA recombination</keyword>
<evidence type="ECO:0000256" key="3">
    <source>
        <dbReference type="ARBA" id="ARBA00023172"/>
    </source>
</evidence>